<comment type="caution">
    <text evidence="13">The sequence shown here is derived from an EMBL/GenBank/DDBJ whole genome shotgun (WGS) entry which is preliminary data.</text>
</comment>
<dbReference type="GO" id="GO:0006334">
    <property type="term" value="P:nucleosome assembly"/>
    <property type="evidence" value="ECO:0007669"/>
    <property type="project" value="TreeGrafter"/>
</dbReference>
<dbReference type="GO" id="GO:0045944">
    <property type="term" value="P:positive regulation of transcription by RNA polymerase II"/>
    <property type="evidence" value="ECO:0007669"/>
    <property type="project" value="EnsemblFungi"/>
</dbReference>
<feature type="domain" description="AAA+ ATPase" evidence="12">
    <location>
        <begin position="409"/>
        <end position="550"/>
    </location>
</feature>
<dbReference type="GO" id="GO:0000122">
    <property type="term" value="P:negative regulation of transcription by RNA polymerase II"/>
    <property type="evidence" value="ECO:0007669"/>
    <property type="project" value="EnsemblFungi"/>
</dbReference>
<dbReference type="GO" id="GO:0006261">
    <property type="term" value="P:DNA-templated DNA replication"/>
    <property type="evidence" value="ECO:0007669"/>
    <property type="project" value="EnsemblFungi"/>
</dbReference>
<dbReference type="FunFam" id="3.40.50.300:FF:001218">
    <property type="entry name" value="AAA family ATPase, putative"/>
    <property type="match status" value="1"/>
</dbReference>
<gene>
    <name evidence="13" type="ORF">T551_02811</name>
</gene>
<dbReference type="GO" id="GO:0042393">
    <property type="term" value="F:histone binding"/>
    <property type="evidence" value="ECO:0007669"/>
    <property type="project" value="EnsemblFungi"/>
</dbReference>
<comment type="subcellular location">
    <subcellularLocation>
        <location evidence="2">Chromosome</location>
    </subcellularLocation>
    <subcellularLocation>
        <location evidence="1">Nucleus</location>
    </subcellularLocation>
</comment>
<dbReference type="GeneID" id="28941329"/>
<dbReference type="EMBL" id="LFWA01000013">
    <property type="protein sequence ID" value="KTW27844.1"/>
    <property type="molecule type" value="Genomic_DNA"/>
</dbReference>
<dbReference type="GO" id="GO:0000775">
    <property type="term" value="C:chromosome, centromeric region"/>
    <property type="evidence" value="ECO:0007669"/>
    <property type="project" value="EnsemblFungi"/>
</dbReference>
<keyword evidence="7" id="KW-0067">ATP-binding</keyword>
<dbReference type="GO" id="GO:0045815">
    <property type="term" value="P:transcription initiation-coupled chromatin remodeling"/>
    <property type="evidence" value="ECO:0007669"/>
    <property type="project" value="TreeGrafter"/>
</dbReference>
<feature type="compositionally biased region" description="Acidic residues" evidence="11">
    <location>
        <begin position="160"/>
        <end position="172"/>
    </location>
</feature>
<evidence type="ECO:0000256" key="2">
    <source>
        <dbReference type="ARBA" id="ARBA00004286"/>
    </source>
</evidence>
<evidence type="ECO:0000256" key="11">
    <source>
        <dbReference type="SAM" id="MobiDB-lite"/>
    </source>
</evidence>
<dbReference type="OrthoDB" id="5421at2759"/>
<dbReference type="STRING" id="1408657.A0A0W4ZHJ6"/>
<dbReference type="GO" id="GO:0000785">
    <property type="term" value="C:chromatin"/>
    <property type="evidence" value="ECO:0007669"/>
    <property type="project" value="EnsemblFungi"/>
</dbReference>
<accession>A0A0W4ZHJ6</accession>
<keyword evidence="5" id="KW-0547">Nucleotide-binding</keyword>
<feature type="region of interest" description="Disordered" evidence="11">
    <location>
        <begin position="88"/>
        <end position="225"/>
    </location>
</feature>
<keyword evidence="6" id="KW-0378">Hydrolase</keyword>
<dbReference type="InterPro" id="IPR003960">
    <property type="entry name" value="ATPase_AAA_CS"/>
</dbReference>
<evidence type="ECO:0000259" key="12">
    <source>
        <dbReference type="SMART" id="SM00382"/>
    </source>
</evidence>
<feature type="compositionally biased region" description="Basic residues" evidence="11">
    <location>
        <begin position="1"/>
        <end position="10"/>
    </location>
</feature>
<evidence type="ECO:0000256" key="9">
    <source>
        <dbReference type="ARBA" id="ARBA00023242"/>
    </source>
</evidence>
<organism evidence="13 14">
    <name type="scientific">Pneumocystis jirovecii (strain RU7)</name>
    <name type="common">Human pneumocystis pneumonia agent</name>
    <dbReference type="NCBI Taxonomy" id="1408657"/>
    <lineage>
        <taxon>Eukaryota</taxon>
        <taxon>Fungi</taxon>
        <taxon>Dikarya</taxon>
        <taxon>Ascomycota</taxon>
        <taxon>Taphrinomycotina</taxon>
        <taxon>Pneumocystomycetes</taxon>
        <taxon>Pneumocystaceae</taxon>
        <taxon>Pneumocystis</taxon>
    </lineage>
</organism>
<dbReference type="CDD" id="cd19517">
    <property type="entry name" value="RecA-like_Yta7-like"/>
    <property type="match status" value="1"/>
</dbReference>
<evidence type="ECO:0000313" key="14">
    <source>
        <dbReference type="Proteomes" id="UP000053447"/>
    </source>
</evidence>
<dbReference type="GO" id="GO:0140674">
    <property type="term" value="F:ATP-dependent histone chaperone activity"/>
    <property type="evidence" value="ECO:0007669"/>
    <property type="project" value="EnsemblFungi"/>
</dbReference>
<dbReference type="FunFam" id="1.10.8.60:FF:000016">
    <property type="entry name" value="ATPase family AAA domain-containing protein 2B"/>
    <property type="match status" value="1"/>
</dbReference>
<evidence type="ECO:0000256" key="8">
    <source>
        <dbReference type="ARBA" id="ARBA00023117"/>
    </source>
</evidence>
<evidence type="ECO:0000256" key="5">
    <source>
        <dbReference type="ARBA" id="ARBA00022741"/>
    </source>
</evidence>
<dbReference type="SUPFAM" id="SSF52540">
    <property type="entry name" value="P-loop containing nucleoside triphosphate hydrolases"/>
    <property type="match status" value="2"/>
</dbReference>
<evidence type="ECO:0000313" key="13">
    <source>
        <dbReference type="EMBL" id="KTW27844.1"/>
    </source>
</evidence>
<dbReference type="Pfam" id="PF00004">
    <property type="entry name" value="AAA"/>
    <property type="match status" value="1"/>
</dbReference>
<dbReference type="RefSeq" id="XP_018228615.1">
    <property type="nucleotide sequence ID" value="XM_018375074.1"/>
</dbReference>
<evidence type="ECO:0000256" key="1">
    <source>
        <dbReference type="ARBA" id="ARBA00004123"/>
    </source>
</evidence>
<dbReference type="InterPro" id="IPR045199">
    <property type="entry name" value="ATAD2-like"/>
</dbReference>
<dbReference type="CDD" id="cd05491">
    <property type="entry name" value="Bromo_TBP7_like"/>
    <property type="match status" value="1"/>
</dbReference>
<dbReference type="Proteomes" id="UP000053447">
    <property type="component" value="Unassembled WGS sequence"/>
</dbReference>
<dbReference type="InterPro" id="IPR041569">
    <property type="entry name" value="AAA_lid_3"/>
</dbReference>
<feature type="compositionally biased region" description="Basic residues" evidence="11">
    <location>
        <begin position="194"/>
        <end position="203"/>
    </location>
</feature>
<feature type="compositionally biased region" description="Basic and acidic residues" evidence="11">
    <location>
        <begin position="88"/>
        <end position="99"/>
    </location>
</feature>
<evidence type="ECO:0000256" key="10">
    <source>
        <dbReference type="ARBA" id="ARBA00048778"/>
    </source>
</evidence>
<dbReference type="SMART" id="SM00382">
    <property type="entry name" value="AAA"/>
    <property type="match status" value="1"/>
</dbReference>
<dbReference type="Gene3D" id="3.40.50.300">
    <property type="entry name" value="P-loop containing nucleotide triphosphate hydrolases"/>
    <property type="match status" value="2"/>
</dbReference>
<feature type="region of interest" description="Disordered" evidence="11">
    <location>
        <begin position="1"/>
        <end position="35"/>
    </location>
</feature>
<dbReference type="GO" id="GO:0005524">
    <property type="term" value="F:ATP binding"/>
    <property type="evidence" value="ECO:0007669"/>
    <property type="project" value="UniProtKB-KW"/>
</dbReference>
<dbReference type="PANTHER" id="PTHR23069:SF0">
    <property type="entry name" value="TAT-BINDING HOMOLOG 7"/>
    <property type="match status" value="1"/>
</dbReference>
<sequence length="1297" mass="149366">MTLTRKRKKYSSNDDNDNRRSKNTNGLSIRPRRNVINYAESEDSLSFEKENNNDEKYDYDEDVEKRYSNIVKLKLPFHRIMDQDILKNNTQEHDKEEKNTNLNNLDRNESNDFVSKRKSGKSNQNSFKTCSVRQILLQEKNNPSKSSKNKSFDSSSEYEYGSDDSFSEEDPESLSSADDMSNFITDDSDDYCRTKRKKSKNFRRGTEKSSRKSKRNDSDDEEGLEYDEDIEDEIIKELRDLRSPPHRVNLRQRVSRPDYTIPPPLPINPPTLKKQNLNGRVASQKLFSRLSQPLSTFTNNLPRISGDSNGLIDISESSNSEDDLNRIRKFELSASKTFLPTTHGLDFVGSSGDIGRMEQNLADTDPLSVSQTTNFESIGGLNDFIIQLKEMVSLPLLYPEIFQRFNITPPKGVLFHGPPGTGKTLMARALATSCSNKERKISFFMRKGADCLSKWVGEAERQLRLLFEEAKNSQPSIIFFDEIDGLAPVRSSKQEQIHASIVSTLLALMDGIDSRGQIIVIGATNRPDAVDPALRRPGRFDREFYFPLPDFEARLSIIKIHTKGWDPPLSELLQKQLAEQTKGYGGADLKALCTEAALNAVQRQYPQIYKNSDKLLIDSKSIKVEPRDFILSIKKIIPSSQRSIYSEASPLPELLIPLLNSKLTEIKEKLSYIMPQNEKKNLLEKAIYEPLEESSFEYEKFIERFQMSRIFRPRLLVHGKPGMGQQYIGAAVLYHFEGIYIQSFDLASLMGDPTKTPESIVVQYFIEAKRHKPSVIYIPDFQIWYCTVSDSVKTTLKMLLASLKSTEQILFFIVINDVIEKLDKDALLWLSISKENIVELSAPTKDSRFNFFKELINLIKIPPSKMPDDSQRKKRVLKELPKAPTPPPRILTKSELKELEYRDRKLKNIVKIKLSPLMEMLKTRYKRFRKPVIDPNEIWYLMNFPKDMSIDTSNQPYELVENNLIHEKATGKKFVNMDLELIEEKLWNSMYLSPRQFLHDIKAIIYDASISGDRERLLKAQEMYTNAQMNVEDISDSHFILECRRMIEREKERQKHKEILELNKNNNLEIENATDLKEPNKINLVSNIQPITQLPLNSTEINDTIIKDDLAHDNDIEDVMIDFTQIDTINYKNKGTTNMGINLVEKTSSKKVDFQLVKKFISNNSKHELDDLIHNNTFNTKDSFASFVNNADEKILNSSQSLQIHDSCDSNSESSNIENTNDSSTFSLILNISKLDLLLDKMVETTDNASVDDLEKLYSACVNILWQWKNNWNKNDLVDLVEQVFENTWKNIKELNV</sequence>
<dbReference type="GO" id="GO:0016887">
    <property type="term" value="F:ATP hydrolysis activity"/>
    <property type="evidence" value="ECO:0007669"/>
    <property type="project" value="EnsemblFungi"/>
</dbReference>
<keyword evidence="14" id="KW-1185">Reference proteome</keyword>
<dbReference type="PROSITE" id="PS00674">
    <property type="entry name" value="AAA"/>
    <property type="match status" value="1"/>
</dbReference>
<dbReference type="InterPro" id="IPR027417">
    <property type="entry name" value="P-loop_NTPase"/>
</dbReference>
<keyword evidence="9" id="KW-0539">Nucleus</keyword>
<dbReference type="GO" id="GO:0003682">
    <property type="term" value="F:chromatin binding"/>
    <property type="evidence" value="ECO:0007669"/>
    <property type="project" value="EnsemblFungi"/>
</dbReference>
<protein>
    <recommendedName>
        <fullName evidence="12">AAA+ ATPase domain-containing protein</fullName>
    </recommendedName>
</protein>
<name>A0A0W4ZHJ6_PNEJ7</name>
<dbReference type="VEuPathDB" id="FungiDB:T551_02811"/>
<comment type="similarity">
    <text evidence="3">Belongs to the AAA ATPase family.</text>
</comment>
<dbReference type="InterPro" id="IPR003593">
    <property type="entry name" value="AAA+_ATPase"/>
</dbReference>
<evidence type="ECO:0000256" key="6">
    <source>
        <dbReference type="ARBA" id="ARBA00022801"/>
    </source>
</evidence>
<keyword evidence="8" id="KW-0103">Bromodomain</keyword>
<dbReference type="FunFam" id="3.40.50.300:FF:000061">
    <property type="entry name" value="ATPase family, AAA domain-containing 2"/>
    <property type="match status" value="1"/>
</dbReference>
<proteinExistence type="inferred from homology"/>
<dbReference type="Pfam" id="PF17862">
    <property type="entry name" value="AAA_lid_3"/>
    <property type="match status" value="1"/>
</dbReference>
<feature type="compositionally biased region" description="Polar residues" evidence="11">
    <location>
        <begin position="121"/>
        <end position="132"/>
    </location>
</feature>
<dbReference type="Gene3D" id="1.10.8.60">
    <property type="match status" value="1"/>
</dbReference>
<dbReference type="GO" id="GO:2000219">
    <property type="term" value="P:positive regulation of invasive growth in response to glucose limitation"/>
    <property type="evidence" value="ECO:0007669"/>
    <property type="project" value="EnsemblFungi"/>
</dbReference>
<evidence type="ECO:0000256" key="3">
    <source>
        <dbReference type="ARBA" id="ARBA00006914"/>
    </source>
</evidence>
<comment type="catalytic activity">
    <reaction evidence="10">
        <text>ATP + H2O = ADP + phosphate + H(+)</text>
        <dbReference type="Rhea" id="RHEA:13065"/>
        <dbReference type="ChEBI" id="CHEBI:15377"/>
        <dbReference type="ChEBI" id="CHEBI:15378"/>
        <dbReference type="ChEBI" id="CHEBI:30616"/>
        <dbReference type="ChEBI" id="CHEBI:43474"/>
        <dbReference type="ChEBI" id="CHEBI:456216"/>
    </reaction>
    <physiologicalReaction direction="left-to-right" evidence="10">
        <dbReference type="Rhea" id="RHEA:13066"/>
    </physiologicalReaction>
</comment>
<dbReference type="GO" id="GO:0005634">
    <property type="term" value="C:nucleus"/>
    <property type="evidence" value="ECO:0007669"/>
    <property type="project" value="UniProtKB-SubCell"/>
</dbReference>
<dbReference type="GO" id="GO:0034080">
    <property type="term" value="P:CENP-A containing chromatin assembly"/>
    <property type="evidence" value="ECO:0007669"/>
    <property type="project" value="EnsemblFungi"/>
</dbReference>
<keyword evidence="4" id="KW-0158">Chromosome</keyword>
<evidence type="ECO:0000256" key="4">
    <source>
        <dbReference type="ARBA" id="ARBA00022454"/>
    </source>
</evidence>
<reference evidence="14" key="1">
    <citation type="journal article" date="2016" name="Nat. Commun.">
        <title>Genome analysis of three Pneumocystis species reveals adaptation mechanisms to life exclusively in mammalian hosts.</title>
        <authorList>
            <person name="Ma L."/>
            <person name="Chen Z."/>
            <person name="Huang D.W."/>
            <person name="Kutty G."/>
            <person name="Ishihara M."/>
            <person name="Wang H."/>
            <person name="Abouelleil A."/>
            <person name="Bishop L."/>
            <person name="Davey E."/>
            <person name="Deng R."/>
            <person name="Deng X."/>
            <person name="Fan L."/>
            <person name="Fantoni G."/>
            <person name="Fitzgerald M."/>
            <person name="Gogineni E."/>
            <person name="Goldberg J.M."/>
            <person name="Handley G."/>
            <person name="Hu X."/>
            <person name="Huber C."/>
            <person name="Jiao X."/>
            <person name="Jones K."/>
            <person name="Levin J.Z."/>
            <person name="Liu Y."/>
            <person name="Macdonald P."/>
            <person name="Melnikov A."/>
            <person name="Raley C."/>
            <person name="Sassi M."/>
            <person name="Sherman B.T."/>
            <person name="Song X."/>
            <person name="Sykes S."/>
            <person name="Tran B."/>
            <person name="Walsh L."/>
            <person name="Xia Y."/>
            <person name="Yang J."/>
            <person name="Young S."/>
            <person name="Zeng Q."/>
            <person name="Zheng X."/>
            <person name="Stephens R."/>
            <person name="Nusbaum C."/>
            <person name="Birren B.W."/>
            <person name="Azadi P."/>
            <person name="Lempicki R.A."/>
            <person name="Cuomo C.A."/>
            <person name="Kovacs J.A."/>
        </authorList>
    </citation>
    <scope>NUCLEOTIDE SEQUENCE [LARGE SCALE GENOMIC DNA]</scope>
    <source>
        <strain evidence="14">RU7</strain>
    </source>
</reference>
<dbReference type="InterPro" id="IPR003959">
    <property type="entry name" value="ATPase_AAA_core"/>
</dbReference>
<dbReference type="PANTHER" id="PTHR23069">
    <property type="entry name" value="AAA DOMAIN-CONTAINING"/>
    <property type="match status" value="1"/>
</dbReference>
<dbReference type="GO" id="GO:0006337">
    <property type="term" value="P:nucleosome disassembly"/>
    <property type="evidence" value="ECO:0007669"/>
    <property type="project" value="EnsemblFungi"/>
</dbReference>
<dbReference type="GO" id="GO:0005829">
    <property type="term" value="C:cytosol"/>
    <property type="evidence" value="ECO:0007669"/>
    <property type="project" value="EnsemblFungi"/>
</dbReference>
<evidence type="ECO:0000256" key="7">
    <source>
        <dbReference type="ARBA" id="ARBA00022840"/>
    </source>
</evidence>